<feature type="domain" description="CusB-like beta-barrel" evidence="5">
    <location>
        <begin position="224"/>
        <end position="290"/>
    </location>
</feature>
<evidence type="ECO:0000259" key="4">
    <source>
        <dbReference type="Pfam" id="PF25917"/>
    </source>
</evidence>
<dbReference type="Gene3D" id="2.40.420.20">
    <property type="match status" value="1"/>
</dbReference>
<comment type="caution">
    <text evidence="7">The sequence shown here is derived from an EMBL/GenBank/DDBJ whole genome shotgun (WGS) entry which is preliminary data.</text>
</comment>
<dbReference type="Pfam" id="PF25917">
    <property type="entry name" value="BSH_RND"/>
    <property type="match status" value="1"/>
</dbReference>
<dbReference type="InterPro" id="IPR058625">
    <property type="entry name" value="MdtA-like_BSH"/>
</dbReference>
<dbReference type="Pfam" id="PF25967">
    <property type="entry name" value="RND-MFP_C"/>
    <property type="match status" value="1"/>
</dbReference>
<reference evidence="7" key="1">
    <citation type="journal article" date="2020" name="Biotechnol. Biofuels">
        <title>New insights from the biogas microbiome by comprehensive genome-resolved metagenomics of nearly 1600 species originating from multiple anaerobic digesters.</title>
        <authorList>
            <person name="Campanaro S."/>
            <person name="Treu L."/>
            <person name="Rodriguez-R L.M."/>
            <person name="Kovalovszki A."/>
            <person name="Ziels R.M."/>
            <person name="Maus I."/>
            <person name="Zhu X."/>
            <person name="Kougias P.G."/>
            <person name="Basile A."/>
            <person name="Luo G."/>
            <person name="Schluter A."/>
            <person name="Konstantinidis K.T."/>
            <person name="Angelidaki I."/>
        </authorList>
    </citation>
    <scope>NUCLEOTIDE SEQUENCE</scope>
    <source>
        <strain evidence="7">AS06rmzACSIP_7</strain>
    </source>
</reference>
<protein>
    <submittedName>
        <fullName evidence="7">Efflux RND transporter periplasmic adaptor subunit</fullName>
    </submittedName>
</protein>
<proteinExistence type="inferred from homology"/>
<evidence type="ECO:0000313" key="7">
    <source>
        <dbReference type="EMBL" id="NLW34565.1"/>
    </source>
</evidence>
<feature type="domain" description="Multidrug resistance protein MdtA-like barrel-sandwich hybrid" evidence="4">
    <location>
        <begin position="66"/>
        <end position="210"/>
    </location>
</feature>
<dbReference type="PROSITE" id="PS51257">
    <property type="entry name" value="PROKAR_LIPOPROTEIN"/>
    <property type="match status" value="1"/>
</dbReference>
<dbReference type="AlphaFoldDB" id="A0A971RZS5"/>
<evidence type="ECO:0000256" key="3">
    <source>
        <dbReference type="ARBA" id="ARBA00022448"/>
    </source>
</evidence>
<evidence type="ECO:0000256" key="1">
    <source>
        <dbReference type="ARBA" id="ARBA00004196"/>
    </source>
</evidence>
<dbReference type="Gene3D" id="2.40.50.100">
    <property type="match status" value="1"/>
</dbReference>
<reference evidence="7" key="2">
    <citation type="submission" date="2020-01" db="EMBL/GenBank/DDBJ databases">
        <authorList>
            <person name="Campanaro S."/>
        </authorList>
    </citation>
    <scope>NUCLEOTIDE SEQUENCE</scope>
    <source>
        <strain evidence="7">AS06rmzACSIP_7</strain>
    </source>
</reference>
<comment type="similarity">
    <text evidence="2">Belongs to the membrane fusion protein (MFP) (TC 8.A.1) family.</text>
</comment>
<evidence type="ECO:0000256" key="2">
    <source>
        <dbReference type="ARBA" id="ARBA00009477"/>
    </source>
</evidence>
<dbReference type="InterPro" id="IPR058792">
    <property type="entry name" value="Beta-barrel_RND_2"/>
</dbReference>
<dbReference type="PANTHER" id="PTHR30469:SF38">
    <property type="entry name" value="HLYD FAMILY SECRETION PROTEIN"/>
    <property type="match status" value="1"/>
</dbReference>
<accession>A0A971RZS5</accession>
<sequence>MKCFFPVLCIVMVLLGAGCKDKIKPGPEDVKRQAVTGVTIAKIPLTRVDSYYETSGTVKAKATSIIASRVMGTVKTVQVKEGDRVKAGDLLLTLDDRDMTQRVAAAEAGFKEALMAREAARHSKALADITYQRYKNLHGEKVVTGQEMDQVETRKKIAGLEYKRSGEAVSRSKALLAEANVYLGFTRIRAPQSGIVTEKRIDAGSMAGPGMPLMTIEDTSRFRVEAPVDERLSGSLRTGTPAYVDVAVTGRRLTGNISEIVPAVNPVSRTFLVKIDIDDQLLKPGLYGKVFIPEGTRETLLVPRAAIVEKGRLTGVYVVDDRGVIVYHLIRAGKSYGGRVEVLSGLKAGDAVIIGGVEKAVDGGVVRRREPVKDSNRME</sequence>
<evidence type="ECO:0000259" key="5">
    <source>
        <dbReference type="Pfam" id="PF25954"/>
    </source>
</evidence>
<comment type="subcellular location">
    <subcellularLocation>
        <location evidence="1">Cell envelope</location>
    </subcellularLocation>
</comment>
<evidence type="ECO:0000259" key="6">
    <source>
        <dbReference type="Pfam" id="PF25967"/>
    </source>
</evidence>
<gene>
    <name evidence="7" type="ORF">GXY80_03650</name>
</gene>
<evidence type="ECO:0000313" key="8">
    <source>
        <dbReference type="Proteomes" id="UP000777265"/>
    </source>
</evidence>
<dbReference type="Proteomes" id="UP000777265">
    <property type="component" value="Unassembled WGS sequence"/>
</dbReference>
<dbReference type="Pfam" id="PF25954">
    <property type="entry name" value="Beta-barrel_RND_2"/>
    <property type="match status" value="1"/>
</dbReference>
<keyword evidence="3" id="KW-0813">Transport</keyword>
<dbReference type="GO" id="GO:0015562">
    <property type="term" value="F:efflux transmembrane transporter activity"/>
    <property type="evidence" value="ECO:0007669"/>
    <property type="project" value="TreeGrafter"/>
</dbReference>
<organism evidence="7 8">
    <name type="scientific">Syntrophorhabdus aromaticivorans</name>
    <dbReference type="NCBI Taxonomy" id="328301"/>
    <lineage>
        <taxon>Bacteria</taxon>
        <taxon>Pseudomonadati</taxon>
        <taxon>Thermodesulfobacteriota</taxon>
        <taxon>Syntrophorhabdia</taxon>
        <taxon>Syntrophorhabdales</taxon>
        <taxon>Syntrophorhabdaceae</taxon>
        <taxon>Syntrophorhabdus</taxon>
    </lineage>
</organism>
<dbReference type="Gene3D" id="2.40.30.170">
    <property type="match status" value="1"/>
</dbReference>
<feature type="domain" description="Multidrug resistance protein MdtA-like C-terminal permuted SH3" evidence="6">
    <location>
        <begin position="300"/>
        <end position="358"/>
    </location>
</feature>
<dbReference type="Gene3D" id="1.10.287.470">
    <property type="entry name" value="Helix hairpin bin"/>
    <property type="match status" value="1"/>
</dbReference>
<name>A0A971RZS5_9BACT</name>
<dbReference type="PANTHER" id="PTHR30469">
    <property type="entry name" value="MULTIDRUG RESISTANCE PROTEIN MDTA"/>
    <property type="match status" value="1"/>
</dbReference>
<dbReference type="EMBL" id="JAAYEE010000067">
    <property type="protein sequence ID" value="NLW34565.1"/>
    <property type="molecule type" value="Genomic_DNA"/>
</dbReference>
<dbReference type="SUPFAM" id="SSF111369">
    <property type="entry name" value="HlyD-like secretion proteins"/>
    <property type="match status" value="1"/>
</dbReference>
<dbReference type="InterPro" id="IPR006143">
    <property type="entry name" value="RND_pump_MFP"/>
</dbReference>
<dbReference type="GO" id="GO:1990281">
    <property type="term" value="C:efflux pump complex"/>
    <property type="evidence" value="ECO:0007669"/>
    <property type="project" value="TreeGrafter"/>
</dbReference>
<dbReference type="InterPro" id="IPR058627">
    <property type="entry name" value="MdtA-like_C"/>
</dbReference>
<dbReference type="NCBIfam" id="TIGR01730">
    <property type="entry name" value="RND_mfp"/>
    <property type="match status" value="1"/>
</dbReference>